<evidence type="ECO:0000313" key="4">
    <source>
        <dbReference type="EMBL" id="MBD0416603.1"/>
    </source>
</evidence>
<name>A0A8J6PY83_9HYPH</name>
<dbReference type="EMBL" id="JACVVX010000006">
    <property type="protein sequence ID" value="MBD0416603.1"/>
    <property type="molecule type" value="Genomic_DNA"/>
</dbReference>
<proteinExistence type="predicted"/>
<evidence type="ECO:0000256" key="1">
    <source>
        <dbReference type="ARBA" id="ARBA00012528"/>
    </source>
</evidence>
<dbReference type="Pfam" id="PF00990">
    <property type="entry name" value="GGDEF"/>
    <property type="match status" value="1"/>
</dbReference>
<dbReference type="FunFam" id="3.30.70.270:FF:000001">
    <property type="entry name" value="Diguanylate cyclase domain protein"/>
    <property type="match status" value="1"/>
</dbReference>
<dbReference type="InterPro" id="IPR000160">
    <property type="entry name" value="GGDEF_dom"/>
</dbReference>
<dbReference type="SUPFAM" id="SSF55073">
    <property type="entry name" value="Nucleotide cyclase"/>
    <property type="match status" value="1"/>
</dbReference>
<organism evidence="4 5">
    <name type="scientific">Oryzicola mucosus</name>
    <dbReference type="NCBI Taxonomy" id="2767425"/>
    <lineage>
        <taxon>Bacteria</taxon>
        <taxon>Pseudomonadati</taxon>
        <taxon>Pseudomonadota</taxon>
        <taxon>Alphaproteobacteria</taxon>
        <taxon>Hyphomicrobiales</taxon>
        <taxon>Phyllobacteriaceae</taxon>
        <taxon>Oryzicola</taxon>
    </lineage>
</organism>
<dbReference type="Gene3D" id="3.30.70.270">
    <property type="match status" value="1"/>
</dbReference>
<feature type="domain" description="GGDEF" evidence="3">
    <location>
        <begin position="179"/>
        <end position="311"/>
    </location>
</feature>
<dbReference type="InterPro" id="IPR029787">
    <property type="entry name" value="Nucleotide_cyclase"/>
</dbReference>
<dbReference type="EC" id="2.7.7.65" evidence="1"/>
<evidence type="ECO:0000313" key="5">
    <source>
        <dbReference type="Proteomes" id="UP000643405"/>
    </source>
</evidence>
<dbReference type="NCBIfam" id="TIGR00254">
    <property type="entry name" value="GGDEF"/>
    <property type="match status" value="1"/>
</dbReference>
<protein>
    <recommendedName>
        <fullName evidence="1">diguanylate cyclase</fullName>
        <ecNumber evidence="1">2.7.7.65</ecNumber>
    </recommendedName>
</protein>
<evidence type="ECO:0000256" key="2">
    <source>
        <dbReference type="ARBA" id="ARBA00034247"/>
    </source>
</evidence>
<reference evidence="4" key="1">
    <citation type="submission" date="2020-09" db="EMBL/GenBank/DDBJ databases">
        <title>Genome seq and assembly of Tianweitania sp.</title>
        <authorList>
            <person name="Chhetri G."/>
        </authorList>
    </citation>
    <scope>NUCLEOTIDE SEQUENCE</scope>
    <source>
        <strain evidence="4">Rool2</strain>
    </source>
</reference>
<comment type="catalytic activity">
    <reaction evidence="2">
        <text>2 GTP = 3',3'-c-di-GMP + 2 diphosphate</text>
        <dbReference type="Rhea" id="RHEA:24898"/>
        <dbReference type="ChEBI" id="CHEBI:33019"/>
        <dbReference type="ChEBI" id="CHEBI:37565"/>
        <dbReference type="ChEBI" id="CHEBI:58805"/>
        <dbReference type="EC" id="2.7.7.65"/>
    </reaction>
</comment>
<dbReference type="PROSITE" id="PS50887">
    <property type="entry name" value="GGDEF"/>
    <property type="match status" value="1"/>
</dbReference>
<accession>A0A8J6PY83</accession>
<dbReference type="AlphaFoldDB" id="A0A8J6PY83"/>
<dbReference type="RefSeq" id="WP_188166043.1">
    <property type="nucleotide sequence ID" value="NZ_JACVVX010000006.1"/>
</dbReference>
<gene>
    <name evidence="4" type="ORF">ICI42_18275</name>
</gene>
<dbReference type="GO" id="GO:0052621">
    <property type="term" value="F:diguanylate cyclase activity"/>
    <property type="evidence" value="ECO:0007669"/>
    <property type="project" value="UniProtKB-EC"/>
</dbReference>
<keyword evidence="5" id="KW-1185">Reference proteome</keyword>
<dbReference type="PANTHER" id="PTHR45138:SF9">
    <property type="entry name" value="DIGUANYLATE CYCLASE DGCM-RELATED"/>
    <property type="match status" value="1"/>
</dbReference>
<dbReference type="Proteomes" id="UP000643405">
    <property type="component" value="Unassembled WGS sequence"/>
</dbReference>
<dbReference type="PANTHER" id="PTHR45138">
    <property type="entry name" value="REGULATORY COMPONENTS OF SENSORY TRANSDUCTION SYSTEM"/>
    <property type="match status" value="1"/>
</dbReference>
<dbReference type="InterPro" id="IPR043128">
    <property type="entry name" value="Rev_trsase/Diguanyl_cyclase"/>
</dbReference>
<dbReference type="SMART" id="SM00267">
    <property type="entry name" value="GGDEF"/>
    <property type="match status" value="1"/>
</dbReference>
<dbReference type="CDD" id="cd01949">
    <property type="entry name" value="GGDEF"/>
    <property type="match status" value="1"/>
</dbReference>
<comment type="caution">
    <text evidence="4">The sequence shown here is derived from an EMBL/GenBank/DDBJ whole genome shotgun (WGS) entry which is preliminary data.</text>
</comment>
<sequence>MPDKVGEIDSTIAAMMMAALQSGHVGICLCDETDAVRFVNDAFRAAFFPNAPRPPFDFVDALVEAIESENGIQLQTMKLEAFAPRVRERRRNGDLRYDFAVDMYDGSWWWINDHRMPNGWTLVVASDVSRAKNEELKLRAAHDAALRETRTDFLTGLASRRHGLERADAALSDFMTARQPLSLAIIDIDLFKRINDGFGHAVGDEVLVLFAHTLTTLLPAGDQVCRLGGEEFMVVMPDTNEELARLRLHRILLSLQPLSSRHVNATVAFTFSAGIASATMGDSLSALMRRADDALYAAKQAGRNTIRIAPKNASDAA</sequence>
<evidence type="ECO:0000259" key="3">
    <source>
        <dbReference type="PROSITE" id="PS50887"/>
    </source>
</evidence>
<dbReference type="InterPro" id="IPR050469">
    <property type="entry name" value="Diguanylate_Cyclase"/>
</dbReference>